<dbReference type="Proteomes" id="UP000018550">
    <property type="component" value="Chromosome"/>
</dbReference>
<dbReference type="InterPro" id="IPR018320">
    <property type="entry name" value="DNA_polymerase_1"/>
</dbReference>
<protein>
    <recommendedName>
        <fullName evidence="11 12">DNA polymerase I</fullName>
        <ecNumber evidence="11 12">2.7.7.7</ecNumber>
    </recommendedName>
</protein>
<dbReference type="InterPro" id="IPR020046">
    <property type="entry name" value="5-3_exonucl_a-hlix_arch_N"/>
</dbReference>
<evidence type="ECO:0000259" key="13">
    <source>
        <dbReference type="SMART" id="SM00475"/>
    </source>
</evidence>
<dbReference type="PANTHER" id="PTHR10133:SF27">
    <property type="entry name" value="DNA POLYMERASE NU"/>
    <property type="match status" value="1"/>
</dbReference>
<dbReference type="InterPro" id="IPR043502">
    <property type="entry name" value="DNA/RNA_pol_sf"/>
</dbReference>
<evidence type="ECO:0000256" key="1">
    <source>
        <dbReference type="ARBA" id="ARBA00007705"/>
    </source>
</evidence>
<dbReference type="SMART" id="SM00475">
    <property type="entry name" value="53EXOc"/>
    <property type="match status" value="1"/>
</dbReference>
<reference evidence="15 16" key="1">
    <citation type="journal article" date="2014" name="Genome Announc.">
        <title>Complete Genome Sequence of Spiroplasma apis B31T (ATCC 33834), a Bacterium Associated with May Disease of Honeybees (Apis mellifera).</title>
        <authorList>
            <person name="Ku C."/>
            <person name="Lo W.S."/>
            <person name="Chen L.L."/>
            <person name="Kuo C.H."/>
        </authorList>
    </citation>
    <scope>NUCLEOTIDE SEQUENCE [LARGE SCALE GENOMIC DNA]</scope>
    <source>
        <strain evidence="15">B31</strain>
    </source>
</reference>
<keyword evidence="5 12" id="KW-0227">DNA damage</keyword>
<dbReference type="InterPro" id="IPR001098">
    <property type="entry name" value="DNA-dir_DNA_pol_A_palm_dom"/>
</dbReference>
<keyword evidence="2 12" id="KW-0808">Transferase</keyword>
<keyword evidence="3 12" id="KW-0548">Nucleotidyltransferase</keyword>
<dbReference type="CDD" id="cd06140">
    <property type="entry name" value="DNA_polA_I_Bacillus_like_exo"/>
    <property type="match status" value="1"/>
</dbReference>
<dbReference type="PRINTS" id="PR00868">
    <property type="entry name" value="DNAPOLI"/>
</dbReference>
<evidence type="ECO:0000313" key="16">
    <source>
        <dbReference type="Proteomes" id="UP000018550"/>
    </source>
</evidence>
<evidence type="ECO:0000256" key="12">
    <source>
        <dbReference type="RuleBase" id="RU004460"/>
    </source>
</evidence>
<gene>
    <name evidence="15" type="primary">polA2</name>
    <name evidence="12" type="synonym">polA</name>
    <name evidence="15" type="ORF">SAPIS_v1c08560</name>
</gene>
<dbReference type="NCBIfam" id="TIGR00593">
    <property type="entry name" value="pola"/>
    <property type="match status" value="1"/>
</dbReference>
<comment type="function">
    <text evidence="10">5'-3' exonuclease acting preferentially on double-stranded DNA.</text>
</comment>
<evidence type="ECO:0000256" key="7">
    <source>
        <dbReference type="ARBA" id="ARBA00023125"/>
    </source>
</evidence>
<dbReference type="CDD" id="cd08637">
    <property type="entry name" value="DNA_pol_A_pol_I_C"/>
    <property type="match status" value="1"/>
</dbReference>
<dbReference type="Pfam" id="PF01367">
    <property type="entry name" value="5_3_exonuc"/>
    <property type="match status" value="1"/>
</dbReference>
<dbReference type="InterPro" id="IPR002421">
    <property type="entry name" value="5-3_exonuclease"/>
</dbReference>
<dbReference type="CDD" id="cd09859">
    <property type="entry name" value="PIN_53EXO"/>
    <property type="match status" value="1"/>
</dbReference>
<feature type="domain" description="DNA-directed DNA polymerase family A palm" evidence="14">
    <location>
        <begin position="642"/>
        <end position="849"/>
    </location>
</feature>
<dbReference type="InterPro" id="IPR029060">
    <property type="entry name" value="PIN-like_dom_sf"/>
</dbReference>
<evidence type="ECO:0000259" key="14">
    <source>
        <dbReference type="SMART" id="SM00482"/>
    </source>
</evidence>
<comment type="function">
    <text evidence="12">In addition to polymerase activity, this DNA polymerase exhibits 5'-3' exonuclease activity.</text>
</comment>
<evidence type="ECO:0000256" key="5">
    <source>
        <dbReference type="ARBA" id="ARBA00022763"/>
    </source>
</evidence>
<dbReference type="InterPro" id="IPR012337">
    <property type="entry name" value="RNaseH-like_sf"/>
</dbReference>
<dbReference type="RefSeq" id="WP_023790051.1">
    <property type="nucleotide sequence ID" value="NC_022998.1"/>
</dbReference>
<dbReference type="FunFam" id="1.10.150.20:FF:000003">
    <property type="entry name" value="DNA polymerase I"/>
    <property type="match status" value="1"/>
</dbReference>
<dbReference type="FunFam" id="1.10.150.20:FF:000002">
    <property type="entry name" value="DNA polymerase I"/>
    <property type="match status" value="1"/>
</dbReference>
<dbReference type="EMBL" id="CP006682">
    <property type="protein sequence ID" value="AHB36701.1"/>
    <property type="molecule type" value="Genomic_DNA"/>
</dbReference>
<keyword evidence="7 12" id="KW-0238">DNA-binding</keyword>
<evidence type="ECO:0000256" key="9">
    <source>
        <dbReference type="ARBA" id="ARBA00049244"/>
    </source>
</evidence>
<dbReference type="Gene3D" id="3.30.420.10">
    <property type="entry name" value="Ribonuclease H-like superfamily/Ribonuclease H"/>
    <property type="match status" value="1"/>
</dbReference>
<dbReference type="GO" id="GO:0003887">
    <property type="term" value="F:DNA-directed DNA polymerase activity"/>
    <property type="evidence" value="ECO:0007669"/>
    <property type="project" value="UniProtKB-UniRule"/>
</dbReference>
<dbReference type="eggNOG" id="COG0258">
    <property type="taxonomic scope" value="Bacteria"/>
</dbReference>
<dbReference type="SUPFAM" id="SSF53098">
    <property type="entry name" value="Ribonuclease H-like"/>
    <property type="match status" value="1"/>
</dbReference>
<comment type="catalytic activity">
    <reaction evidence="9 12">
        <text>DNA(n) + a 2'-deoxyribonucleoside 5'-triphosphate = DNA(n+1) + diphosphate</text>
        <dbReference type="Rhea" id="RHEA:22508"/>
        <dbReference type="Rhea" id="RHEA-COMP:17339"/>
        <dbReference type="Rhea" id="RHEA-COMP:17340"/>
        <dbReference type="ChEBI" id="CHEBI:33019"/>
        <dbReference type="ChEBI" id="CHEBI:61560"/>
        <dbReference type="ChEBI" id="CHEBI:173112"/>
        <dbReference type="EC" id="2.7.7.7"/>
    </reaction>
</comment>
<dbReference type="NCBIfam" id="NF004397">
    <property type="entry name" value="PRK05755.1"/>
    <property type="match status" value="1"/>
</dbReference>
<dbReference type="Gene3D" id="1.10.150.20">
    <property type="entry name" value="5' to 3' exonuclease, C-terminal subdomain"/>
    <property type="match status" value="2"/>
</dbReference>
<dbReference type="AlphaFoldDB" id="V5RKQ8"/>
<dbReference type="Gene3D" id="3.40.50.1010">
    <property type="entry name" value="5'-nuclease"/>
    <property type="match status" value="1"/>
</dbReference>
<dbReference type="GO" id="GO:0006261">
    <property type="term" value="P:DNA-templated DNA replication"/>
    <property type="evidence" value="ECO:0007669"/>
    <property type="project" value="UniProtKB-UniRule"/>
</dbReference>
<evidence type="ECO:0000256" key="11">
    <source>
        <dbReference type="NCBIfam" id="TIGR00593"/>
    </source>
</evidence>
<dbReference type="GO" id="GO:0003677">
    <property type="term" value="F:DNA binding"/>
    <property type="evidence" value="ECO:0007669"/>
    <property type="project" value="UniProtKB-UniRule"/>
</dbReference>
<evidence type="ECO:0000313" key="15">
    <source>
        <dbReference type="EMBL" id="AHB36701.1"/>
    </source>
</evidence>
<comment type="similarity">
    <text evidence="1 12">Belongs to the DNA polymerase type-A family.</text>
</comment>
<keyword evidence="12" id="KW-0269">Exonuclease</keyword>
<dbReference type="Gene3D" id="3.30.70.370">
    <property type="match status" value="1"/>
</dbReference>
<dbReference type="InterPro" id="IPR036279">
    <property type="entry name" value="5-3_exonuclease_C_sf"/>
</dbReference>
<evidence type="ECO:0000256" key="3">
    <source>
        <dbReference type="ARBA" id="ARBA00022695"/>
    </source>
</evidence>
<dbReference type="InterPro" id="IPR054690">
    <property type="entry name" value="DNA_polI_exonuclease"/>
</dbReference>
<keyword evidence="12" id="KW-0378">Hydrolase</keyword>
<dbReference type="GO" id="GO:0008409">
    <property type="term" value="F:5'-3' exonuclease activity"/>
    <property type="evidence" value="ECO:0007669"/>
    <property type="project" value="UniProtKB-UniRule"/>
</dbReference>
<evidence type="ECO:0000256" key="8">
    <source>
        <dbReference type="ARBA" id="ARBA00023204"/>
    </source>
</evidence>
<dbReference type="Gene3D" id="1.20.1060.10">
    <property type="entry name" value="Taq DNA Polymerase, Chain T, domain 4"/>
    <property type="match status" value="1"/>
</dbReference>
<dbReference type="CDD" id="cd09898">
    <property type="entry name" value="H3TH_53EXO"/>
    <property type="match status" value="1"/>
</dbReference>
<dbReference type="KEGG" id="sapi:SAPIS_v1c08560"/>
<dbReference type="GO" id="GO:0006302">
    <property type="term" value="P:double-strand break repair"/>
    <property type="evidence" value="ECO:0007669"/>
    <property type="project" value="TreeGrafter"/>
</dbReference>
<proteinExistence type="inferred from homology"/>
<dbReference type="PATRIC" id="fig|1276258.3.peg.877"/>
<dbReference type="SUPFAM" id="SSF47807">
    <property type="entry name" value="5' to 3' exonuclease, C-terminal subdomain"/>
    <property type="match status" value="1"/>
</dbReference>
<dbReference type="InterPro" id="IPR020045">
    <property type="entry name" value="DNA_polI_H3TH"/>
</dbReference>
<sequence>MKKKILLVDGNALIFRAFYSQYGRTPLSTKAGIPTNAAYSFINMICNIAAEHQYFDIKVAFDKGKKTFRHEKLETYKAGRQKTPPELVAQFPIVREFLTEAKIDWFELDNYEADDIIGTISNKLKNDENYIVHILSNDQDMYQLIGDNVFVLSPKTGTSSLYVYDQEKLVEKWGIYPQQVTDYKGLRGDSSDNIKGVLGIGEKTAKELLQTYKNLDDIYQNIDDIKGSKQAKLLEGKEDAYLSKEIATIKLDIELNNFHIRKTDIDFDNLRAFFIKYEMNSLIKKLCSEEVKNPEVLKYQILTKWNPSYSDAINYIYLETLDQNYHNSEVIGMGIVNSKGNFFYIFGESEEINIFNWQEDKYDEDFRSFLKKNKFKTYDIKKTIYVLNSLGYDAPVDNFIYDMMLACYVLNPNVKSNFESHLMTINPEIQIESSDEIFGKGVKRSKNIDKDIKAKYLVTKASHIKATENNILHTLEDLEQLRLYENIELPFSKVLLSMEQEGVLIDREELKKQTEEVLLLLNKIEAEVKEELKDYISEDFNLASPKQLKEVLFDKMKIRNSNKGSTDKEALTDLINEHPVVEKILIYRKYSKLYSTYLKGFEKFVHENNKVHTIFNQTLTNTGRLSSSDPNLQNISIRDEEQKNVRKIFICKPGYKYISYDYSQIELRVLADVANEPTLIKAYANNLDIHELAAKNIFNINDDDKVTADQRRVAKVFNFGILYGLTDYGLSKDLKIPLKDAKEYIQKYNESFSEVDNFKKNTLEFALEHGYVKTMANRRRYILELKNSNHMIREFGKRAAINAPIQGTAADILKMAMIGVFNDLNGLDVDAKMVAQIHDEIIILAREETIDTVNQIVIRNMKEAYNNILELANHKRISLVPLDVNCSIGNNWYELK</sequence>
<dbReference type="SMART" id="SM00482">
    <property type="entry name" value="POLAc"/>
    <property type="match status" value="1"/>
</dbReference>
<keyword evidence="8 12" id="KW-0234">DNA repair</keyword>
<dbReference type="InterPro" id="IPR036397">
    <property type="entry name" value="RNaseH_sf"/>
</dbReference>
<dbReference type="InterPro" id="IPR008918">
    <property type="entry name" value="HhH2"/>
</dbReference>
<keyword evidence="16" id="KW-1185">Reference proteome</keyword>
<evidence type="ECO:0000256" key="4">
    <source>
        <dbReference type="ARBA" id="ARBA00022705"/>
    </source>
</evidence>
<keyword evidence="6 12" id="KW-0239">DNA-directed DNA polymerase</keyword>
<evidence type="ECO:0000256" key="2">
    <source>
        <dbReference type="ARBA" id="ARBA00022679"/>
    </source>
</evidence>
<evidence type="ECO:0000256" key="6">
    <source>
        <dbReference type="ARBA" id="ARBA00022932"/>
    </source>
</evidence>
<dbReference type="SUPFAM" id="SSF56672">
    <property type="entry name" value="DNA/RNA polymerases"/>
    <property type="match status" value="1"/>
</dbReference>
<dbReference type="SMART" id="SM00279">
    <property type="entry name" value="HhH2"/>
    <property type="match status" value="1"/>
</dbReference>
<dbReference type="HOGENOM" id="CLU_004675_0_0_14"/>
<keyword evidence="12" id="KW-0540">Nuclease</keyword>
<keyword evidence="4 12" id="KW-0235">DNA replication</keyword>
<organism evidence="15 16">
    <name type="scientific">Spiroplasma apis B31</name>
    <dbReference type="NCBI Taxonomy" id="1276258"/>
    <lineage>
        <taxon>Bacteria</taxon>
        <taxon>Bacillati</taxon>
        <taxon>Mycoplasmatota</taxon>
        <taxon>Mollicutes</taxon>
        <taxon>Entomoplasmatales</taxon>
        <taxon>Spiroplasmataceae</taxon>
        <taxon>Spiroplasma</taxon>
    </lineage>
</organism>
<dbReference type="Pfam" id="PF22619">
    <property type="entry name" value="DNA_polI_exo1"/>
    <property type="match status" value="1"/>
</dbReference>
<dbReference type="eggNOG" id="COG0749">
    <property type="taxonomic scope" value="Bacteria"/>
</dbReference>
<dbReference type="EC" id="2.7.7.7" evidence="11 12"/>
<dbReference type="InterPro" id="IPR002298">
    <property type="entry name" value="DNA_polymerase_A"/>
</dbReference>
<name>V5RKQ8_SPIAP</name>
<dbReference type="PANTHER" id="PTHR10133">
    <property type="entry name" value="DNA POLYMERASE I"/>
    <property type="match status" value="1"/>
</dbReference>
<dbReference type="Pfam" id="PF00476">
    <property type="entry name" value="DNA_pol_A"/>
    <property type="match status" value="1"/>
</dbReference>
<dbReference type="STRING" id="1276258.SAPIS_v1c08560"/>
<dbReference type="SUPFAM" id="SSF88723">
    <property type="entry name" value="PIN domain-like"/>
    <property type="match status" value="1"/>
</dbReference>
<accession>V5RKQ8</accession>
<feature type="domain" description="5'-3' exonuclease" evidence="13">
    <location>
        <begin position="3"/>
        <end position="264"/>
    </location>
</feature>
<dbReference type="Pfam" id="PF02739">
    <property type="entry name" value="5_3_exonuc_N"/>
    <property type="match status" value="1"/>
</dbReference>
<evidence type="ECO:0000256" key="10">
    <source>
        <dbReference type="ARBA" id="ARBA00049957"/>
    </source>
</evidence>
<dbReference type="OrthoDB" id="9806424at2"/>